<evidence type="ECO:0000256" key="11">
    <source>
        <dbReference type="ARBA" id="ARBA00022777"/>
    </source>
</evidence>
<name>A0A6I4UY32_9SPHN</name>
<dbReference type="PROSITE" id="PS50113">
    <property type="entry name" value="PAC"/>
    <property type="match status" value="1"/>
</dbReference>
<evidence type="ECO:0000256" key="13">
    <source>
        <dbReference type="ARBA" id="ARBA00022991"/>
    </source>
</evidence>
<evidence type="ECO:0000259" key="16">
    <source>
        <dbReference type="PROSITE" id="PS50112"/>
    </source>
</evidence>
<dbReference type="InterPro" id="IPR000014">
    <property type="entry name" value="PAS"/>
</dbReference>
<protein>
    <recommendedName>
        <fullName evidence="2">histidine kinase</fullName>
        <ecNumber evidence="2">2.7.13.3</ecNumber>
    </recommendedName>
</protein>
<dbReference type="InterPro" id="IPR036890">
    <property type="entry name" value="HATPase_C_sf"/>
</dbReference>
<keyword evidence="11" id="KW-0418">Kinase</keyword>
<gene>
    <name evidence="18" type="ORF">GRI75_09560</name>
</gene>
<dbReference type="PROSITE" id="PS50112">
    <property type="entry name" value="PAS"/>
    <property type="match status" value="1"/>
</dbReference>
<sequence length="339" mass="37625">MNETLRPPRPLDDVHRRLEAVLDNATASIFLMDERQQCIYMNHAAERLTGYTLREILALDMPLHDIIHHTHPDGSPFPLHECAIDRAYPERHRVQGEEVFVHKDGSFYPVAFTASPIRDEASETVGTIIEVRDIRAERLAAERQQLLLNELNHRVKNTLASVQAIALHSFRGVSLENLDNFNGRLLALSRAHDVLRDASWQSPSIREVVDGAVETFGSDRFEIGGPDCPIDPKAAVSLSMVLHELGTNAAKYGALSSAAGTVHLGWTLEHHDDAVSIDLLWEERNGPPTGTPGRPGFGMKLIRQVAAEFGGSAVLDFRTEGLRCEIRARMPKSAAFEIL</sequence>
<dbReference type="Gene3D" id="3.30.450.20">
    <property type="entry name" value="PAS domain"/>
    <property type="match status" value="1"/>
</dbReference>
<keyword evidence="3" id="KW-0600">Photoreceptor protein</keyword>
<dbReference type="GO" id="GO:0009881">
    <property type="term" value="F:photoreceptor activity"/>
    <property type="evidence" value="ECO:0007669"/>
    <property type="project" value="UniProtKB-KW"/>
</dbReference>
<keyword evidence="6" id="KW-0285">Flavoprotein</keyword>
<dbReference type="InterPro" id="IPR013767">
    <property type="entry name" value="PAS_fold"/>
</dbReference>
<proteinExistence type="predicted"/>
<evidence type="ECO:0000256" key="2">
    <source>
        <dbReference type="ARBA" id="ARBA00012438"/>
    </source>
</evidence>
<evidence type="ECO:0000313" key="19">
    <source>
        <dbReference type="Proteomes" id="UP000469159"/>
    </source>
</evidence>
<keyword evidence="4" id="KW-0597">Phosphoprotein</keyword>
<evidence type="ECO:0000256" key="14">
    <source>
        <dbReference type="ARBA" id="ARBA00023026"/>
    </source>
</evidence>
<comment type="catalytic activity">
    <reaction evidence="1">
        <text>ATP + protein L-histidine = ADP + protein N-phospho-L-histidine.</text>
        <dbReference type="EC" id="2.7.13.3"/>
    </reaction>
</comment>
<evidence type="ECO:0000256" key="6">
    <source>
        <dbReference type="ARBA" id="ARBA00022630"/>
    </source>
</evidence>
<dbReference type="InterPro" id="IPR011102">
    <property type="entry name" value="Sig_transdc_His_kinase_HWE"/>
</dbReference>
<dbReference type="SMART" id="SM00086">
    <property type="entry name" value="PAC"/>
    <property type="match status" value="1"/>
</dbReference>
<keyword evidence="15" id="KW-0675">Receptor</keyword>
<dbReference type="Pfam" id="PF00989">
    <property type="entry name" value="PAS"/>
    <property type="match status" value="1"/>
</dbReference>
<dbReference type="PANTHER" id="PTHR41523">
    <property type="entry name" value="TWO-COMPONENT SYSTEM SENSOR PROTEIN"/>
    <property type="match status" value="1"/>
</dbReference>
<dbReference type="AlphaFoldDB" id="A0A6I4UY32"/>
<dbReference type="GO" id="GO:0006355">
    <property type="term" value="P:regulation of DNA-templated transcription"/>
    <property type="evidence" value="ECO:0007669"/>
    <property type="project" value="InterPro"/>
</dbReference>
<evidence type="ECO:0000313" key="18">
    <source>
        <dbReference type="EMBL" id="MXP41885.1"/>
    </source>
</evidence>
<evidence type="ECO:0000256" key="9">
    <source>
        <dbReference type="ARBA" id="ARBA00022737"/>
    </source>
</evidence>
<evidence type="ECO:0000256" key="4">
    <source>
        <dbReference type="ARBA" id="ARBA00022553"/>
    </source>
</evidence>
<dbReference type="InterPro" id="IPR001610">
    <property type="entry name" value="PAC"/>
</dbReference>
<dbReference type="EC" id="2.7.13.3" evidence="2"/>
<keyword evidence="14" id="KW-0843">Virulence</keyword>
<accession>A0A6I4UY32</accession>
<evidence type="ECO:0000256" key="1">
    <source>
        <dbReference type="ARBA" id="ARBA00000085"/>
    </source>
</evidence>
<evidence type="ECO:0000256" key="8">
    <source>
        <dbReference type="ARBA" id="ARBA00022679"/>
    </source>
</evidence>
<keyword evidence="8" id="KW-0808">Transferase</keyword>
<feature type="domain" description="PAS" evidence="16">
    <location>
        <begin position="14"/>
        <end position="68"/>
    </location>
</feature>
<dbReference type="InterPro" id="IPR000700">
    <property type="entry name" value="PAS-assoc_C"/>
</dbReference>
<dbReference type="SMART" id="SM00091">
    <property type="entry name" value="PAS"/>
    <property type="match status" value="1"/>
</dbReference>
<evidence type="ECO:0000256" key="12">
    <source>
        <dbReference type="ARBA" id="ARBA00022840"/>
    </source>
</evidence>
<feature type="domain" description="PAC" evidence="17">
    <location>
        <begin position="94"/>
        <end position="146"/>
    </location>
</feature>
<dbReference type="RefSeq" id="WP_160746719.1">
    <property type="nucleotide sequence ID" value="NZ_WTYK01000004.1"/>
</dbReference>
<dbReference type="NCBIfam" id="TIGR00229">
    <property type="entry name" value="sensory_box"/>
    <property type="match status" value="1"/>
</dbReference>
<dbReference type="InterPro" id="IPR035965">
    <property type="entry name" value="PAS-like_dom_sf"/>
</dbReference>
<dbReference type="CDD" id="cd00130">
    <property type="entry name" value="PAS"/>
    <property type="match status" value="1"/>
</dbReference>
<dbReference type="GO" id="GO:0005524">
    <property type="term" value="F:ATP binding"/>
    <property type="evidence" value="ECO:0007669"/>
    <property type="project" value="UniProtKB-KW"/>
</dbReference>
<dbReference type="SUPFAM" id="SSF55874">
    <property type="entry name" value="ATPase domain of HSP90 chaperone/DNA topoisomerase II/histidine kinase"/>
    <property type="match status" value="1"/>
</dbReference>
<dbReference type="GO" id="GO:0004673">
    <property type="term" value="F:protein histidine kinase activity"/>
    <property type="evidence" value="ECO:0007669"/>
    <property type="project" value="UniProtKB-EC"/>
</dbReference>
<keyword evidence="10" id="KW-0547">Nucleotide-binding</keyword>
<evidence type="ECO:0000256" key="3">
    <source>
        <dbReference type="ARBA" id="ARBA00022543"/>
    </source>
</evidence>
<reference evidence="18 19" key="1">
    <citation type="submission" date="2019-12" db="EMBL/GenBank/DDBJ databases">
        <title>Genomic-based taxomic classification of the family Erythrobacteraceae.</title>
        <authorList>
            <person name="Xu L."/>
        </authorList>
    </citation>
    <scope>NUCLEOTIDE SEQUENCE [LARGE SCALE GENOMIC DNA]</scope>
    <source>
        <strain evidence="18 19">MCCC 1K02066</strain>
    </source>
</reference>
<evidence type="ECO:0000256" key="10">
    <source>
        <dbReference type="ARBA" id="ARBA00022741"/>
    </source>
</evidence>
<organism evidence="18 19">
    <name type="scientific">Croceibacterium soli</name>
    <dbReference type="NCBI Taxonomy" id="1739690"/>
    <lineage>
        <taxon>Bacteria</taxon>
        <taxon>Pseudomonadati</taxon>
        <taxon>Pseudomonadota</taxon>
        <taxon>Alphaproteobacteria</taxon>
        <taxon>Sphingomonadales</taxon>
        <taxon>Erythrobacteraceae</taxon>
        <taxon>Croceibacterium</taxon>
    </lineage>
</organism>
<dbReference type="EMBL" id="WTYK01000004">
    <property type="protein sequence ID" value="MXP41885.1"/>
    <property type="molecule type" value="Genomic_DNA"/>
</dbReference>
<comment type="caution">
    <text evidence="18">The sequence shown here is derived from an EMBL/GenBank/DDBJ whole genome shotgun (WGS) entry which is preliminary data.</text>
</comment>
<keyword evidence="13" id="KW-0157">Chromophore</keyword>
<dbReference type="SUPFAM" id="SSF55785">
    <property type="entry name" value="PYP-like sensor domain (PAS domain)"/>
    <property type="match status" value="1"/>
</dbReference>
<evidence type="ECO:0000259" key="17">
    <source>
        <dbReference type="PROSITE" id="PS50113"/>
    </source>
</evidence>
<dbReference type="Pfam" id="PF07536">
    <property type="entry name" value="HWE_HK"/>
    <property type="match status" value="1"/>
</dbReference>
<evidence type="ECO:0000256" key="15">
    <source>
        <dbReference type="ARBA" id="ARBA00023170"/>
    </source>
</evidence>
<keyword evidence="5" id="KW-0716">Sensory transduction</keyword>
<keyword evidence="7" id="KW-0288">FMN</keyword>
<dbReference type="Gene3D" id="3.30.565.10">
    <property type="entry name" value="Histidine kinase-like ATPase, C-terminal domain"/>
    <property type="match status" value="1"/>
</dbReference>
<keyword evidence="19" id="KW-1185">Reference proteome</keyword>
<keyword evidence="12" id="KW-0067">ATP-binding</keyword>
<dbReference type="Proteomes" id="UP000469159">
    <property type="component" value="Unassembled WGS sequence"/>
</dbReference>
<dbReference type="OrthoDB" id="136506at2"/>
<dbReference type="PANTHER" id="PTHR41523:SF7">
    <property type="entry name" value="HISTIDINE KINASE"/>
    <property type="match status" value="1"/>
</dbReference>
<evidence type="ECO:0000256" key="5">
    <source>
        <dbReference type="ARBA" id="ARBA00022606"/>
    </source>
</evidence>
<evidence type="ECO:0000256" key="7">
    <source>
        <dbReference type="ARBA" id="ARBA00022643"/>
    </source>
</evidence>
<dbReference type="SMART" id="SM00911">
    <property type="entry name" value="HWE_HK"/>
    <property type="match status" value="1"/>
</dbReference>
<keyword evidence="9" id="KW-0677">Repeat</keyword>